<dbReference type="GO" id="GO:0008408">
    <property type="term" value="F:3'-5' exonuclease activity"/>
    <property type="evidence" value="ECO:0007669"/>
    <property type="project" value="InterPro"/>
</dbReference>
<keyword evidence="8" id="KW-0863">Zinc-finger</keyword>
<organism evidence="10 11">
    <name type="scientific">Quercus lobata</name>
    <name type="common">Valley oak</name>
    <dbReference type="NCBI Taxonomy" id="97700"/>
    <lineage>
        <taxon>Eukaryota</taxon>
        <taxon>Viridiplantae</taxon>
        <taxon>Streptophyta</taxon>
        <taxon>Embryophyta</taxon>
        <taxon>Tracheophyta</taxon>
        <taxon>Spermatophyta</taxon>
        <taxon>Magnoliopsida</taxon>
        <taxon>eudicotyledons</taxon>
        <taxon>Gunneridae</taxon>
        <taxon>Pentapetalae</taxon>
        <taxon>rosids</taxon>
        <taxon>fabids</taxon>
        <taxon>Fagales</taxon>
        <taxon>Fagaceae</taxon>
        <taxon>Quercus</taxon>
    </lineage>
</organism>
<dbReference type="SMART" id="SM00479">
    <property type="entry name" value="EXOIII"/>
    <property type="match status" value="1"/>
</dbReference>
<dbReference type="InterPro" id="IPR047021">
    <property type="entry name" value="REXO1/3/4-like"/>
</dbReference>
<dbReference type="OMA" id="DIQSGMH"/>
<dbReference type="CDD" id="cd06144">
    <property type="entry name" value="REX4_like"/>
    <property type="match status" value="1"/>
</dbReference>
<dbReference type="InterPro" id="IPR012337">
    <property type="entry name" value="RNaseH-like_sf"/>
</dbReference>
<dbReference type="InterPro" id="IPR036397">
    <property type="entry name" value="RNaseH_sf"/>
</dbReference>
<dbReference type="InParanoid" id="A0A7N2N2Q2"/>
<keyword evidence="11" id="KW-1185">Reference proteome</keyword>
<dbReference type="GO" id="GO:0003676">
    <property type="term" value="F:nucleic acid binding"/>
    <property type="evidence" value="ECO:0007669"/>
    <property type="project" value="InterPro"/>
</dbReference>
<sequence length="363" mass="41262">MAFEAESDFSKQLITRHKCSACFKQYNKKEHLVEHMKVSYHSVHQPRCGVCLKHCKSFESLREHVIGPLPKESCSRVFSEQGCNLCLKVFDSPISLGEHKRSCRLPAPSPIGTMKLPYSDPIVVSHNGRGPGAIAIDCEMVGGGDDGTLDLCALVCLIDEDENVIFHTYVRPQIPVTNYRYEITGLTEEHLRDAMPLKLVQEKILQILYNGESIVRARMQGGKARLLVGHALEHDLDCLRMTYPDNLLRDTAKYPPLMKTNLVCHSLKYLTQKYLGYNIQTSFHDPYVDSVSAMRLYKRMRAQDHPNDASEISTDAYKSQNVTSKFDSLRAKELEQMSPDELYEISRPNYKCWCLDSSQAIQP</sequence>
<dbReference type="KEGG" id="qlo:115972514"/>
<evidence type="ECO:0000313" key="11">
    <source>
        <dbReference type="Proteomes" id="UP000594261"/>
    </source>
</evidence>
<evidence type="ECO:0000256" key="3">
    <source>
        <dbReference type="ARBA" id="ARBA00016937"/>
    </source>
</evidence>
<dbReference type="AlphaFoldDB" id="A0A7N2N2Q2"/>
<evidence type="ECO:0000313" key="10">
    <source>
        <dbReference type="EnsemblPlants" id="QL12p022741:mrna"/>
    </source>
</evidence>
<dbReference type="PANTHER" id="PTHR12801:SF123">
    <property type="entry name" value="RNA EXONUCLEASE 4"/>
    <property type="match status" value="1"/>
</dbReference>
<evidence type="ECO:0000256" key="5">
    <source>
        <dbReference type="ARBA" id="ARBA00022801"/>
    </source>
</evidence>
<dbReference type="PANTHER" id="PTHR12801">
    <property type="entry name" value="RNA EXONUCLEASE REXO1 / RECO3 FAMILY MEMBER-RELATED"/>
    <property type="match status" value="1"/>
</dbReference>
<evidence type="ECO:0000259" key="9">
    <source>
        <dbReference type="PROSITE" id="PS50157"/>
    </source>
</evidence>
<evidence type="ECO:0000256" key="4">
    <source>
        <dbReference type="ARBA" id="ARBA00022722"/>
    </source>
</evidence>
<dbReference type="Gramene" id="QL12p022741:mrna">
    <property type="protein sequence ID" value="QL12p022741:mrna"/>
    <property type="gene ID" value="QL12p022741"/>
</dbReference>
<accession>A0A7N2N2Q2</accession>
<dbReference type="EnsemblPlants" id="QL12p022741:mrna">
    <property type="protein sequence ID" value="QL12p022741:mrna"/>
    <property type="gene ID" value="QL12p022741"/>
</dbReference>
<dbReference type="GO" id="GO:0008270">
    <property type="term" value="F:zinc ion binding"/>
    <property type="evidence" value="ECO:0007669"/>
    <property type="project" value="UniProtKB-KW"/>
</dbReference>
<reference evidence="10" key="2">
    <citation type="submission" date="2021-01" db="UniProtKB">
        <authorList>
            <consortium name="EnsemblPlants"/>
        </authorList>
    </citation>
    <scope>IDENTIFICATION</scope>
</reference>
<evidence type="ECO:0000256" key="6">
    <source>
        <dbReference type="ARBA" id="ARBA00022839"/>
    </source>
</evidence>
<dbReference type="EMBL" id="LRBV02000012">
    <property type="status" value="NOT_ANNOTATED_CDS"/>
    <property type="molecule type" value="Genomic_DNA"/>
</dbReference>
<dbReference type="Proteomes" id="UP000594261">
    <property type="component" value="Chromosome 12"/>
</dbReference>
<keyword evidence="5" id="KW-0378">Hydrolase</keyword>
<keyword evidence="4" id="KW-0540">Nuclease</keyword>
<evidence type="ECO:0000256" key="8">
    <source>
        <dbReference type="PROSITE-ProRule" id="PRU00042"/>
    </source>
</evidence>
<dbReference type="GO" id="GO:0005634">
    <property type="term" value="C:nucleus"/>
    <property type="evidence" value="ECO:0007669"/>
    <property type="project" value="UniProtKB-SubCell"/>
</dbReference>
<dbReference type="OrthoDB" id="8191639at2759"/>
<gene>
    <name evidence="10" type="primary">LOC115972514</name>
</gene>
<comment type="similarity">
    <text evidence="2">Belongs to the REXO4 family.</text>
</comment>
<protein>
    <recommendedName>
        <fullName evidence="3">RNA exonuclease 4</fullName>
    </recommendedName>
</protein>
<dbReference type="Pfam" id="PF00929">
    <property type="entry name" value="RNase_T"/>
    <property type="match status" value="1"/>
</dbReference>
<reference evidence="10 11" key="1">
    <citation type="journal article" date="2016" name="G3 (Bethesda)">
        <title>First Draft Assembly and Annotation of the Genome of a California Endemic Oak Quercus lobata Nee (Fagaceae).</title>
        <authorList>
            <person name="Sork V.L."/>
            <person name="Fitz-Gibbon S.T."/>
            <person name="Puiu D."/>
            <person name="Crepeau M."/>
            <person name="Gugger P.F."/>
            <person name="Sherman R."/>
            <person name="Stevens K."/>
            <person name="Langley C.H."/>
            <person name="Pellegrini M."/>
            <person name="Salzberg S.L."/>
        </authorList>
    </citation>
    <scope>NUCLEOTIDE SEQUENCE [LARGE SCALE GENOMIC DNA]</scope>
    <source>
        <strain evidence="10 11">cv. SW786</strain>
    </source>
</reference>
<dbReference type="InterPro" id="IPR013520">
    <property type="entry name" value="Ribonucl_H"/>
</dbReference>
<feature type="domain" description="C2H2-type" evidence="9">
    <location>
        <begin position="17"/>
        <end position="46"/>
    </location>
</feature>
<keyword evidence="6" id="KW-0269">Exonuclease</keyword>
<evidence type="ECO:0000256" key="2">
    <source>
        <dbReference type="ARBA" id="ARBA00010489"/>
    </source>
</evidence>
<proteinExistence type="inferred from homology"/>
<evidence type="ECO:0000256" key="1">
    <source>
        <dbReference type="ARBA" id="ARBA00004123"/>
    </source>
</evidence>
<dbReference type="PROSITE" id="PS00028">
    <property type="entry name" value="ZINC_FINGER_C2H2_1"/>
    <property type="match status" value="1"/>
</dbReference>
<keyword evidence="7" id="KW-0539">Nucleus</keyword>
<dbReference type="GeneID" id="115972514"/>
<name>A0A7N2N2Q2_QUELO</name>
<keyword evidence="8" id="KW-0479">Metal-binding</keyword>
<dbReference type="InterPro" id="IPR013087">
    <property type="entry name" value="Znf_C2H2_type"/>
</dbReference>
<keyword evidence="8" id="KW-0862">Zinc</keyword>
<dbReference type="PROSITE" id="PS50157">
    <property type="entry name" value="ZINC_FINGER_C2H2_2"/>
    <property type="match status" value="1"/>
</dbReference>
<dbReference type="GO" id="GO:0006364">
    <property type="term" value="P:rRNA processing"/>
    <property type="evidence" value="ECO:0007669"/>
    <property type="project" value="InterPro"/>
</dbReference>
<dbReference type="RefSeq" id="XP_030948687.1">
    <property type="nucleotide sequence ID" value="XM_031092827.1"/>
</dbReference>
<dbReference type="Gene3D" id="3.30.420.10">
    <property type="entry name" value="Ribonuclease H-like superfamily/Ribonuclease H"/>
    <property type="match status" value="1"/>
</dbReference>
<evidence type="ECO:0000256" key="7">
    <source>
        <dbReference type="ARBA" id="ARBA00023242"/>
    </source>
</evidence>
<dbReference type="InterPro" id="IPR037431">
    <property type="entry name" value="REX4_DEDDh_dom"/>
</dbReference>
<comment type="subcellular location">
    <subcellularLocation>
        <location evidence="1">Nucleus</location>
    </subcellularLocation>
</comment>
<dbReference type="SUPFAM" id="SSF53098">
    <property type="entry name" value="Ribonuclease H-like"/>
    <property type="match status" value="1"/>
</dbReference>